<dbReference type="PIRSF" id="PIRSF000332">
    <property type="entry name" value="FMO"/>
    <property type="match status" value="1"/>
</dbReference>
<keyword evidence="3" id="KW-0274">FAD</keyword>
<dbReference type="PANTHER" id="PTHR23023">
    <property type="entry name" value="DIMETHYLANILINE MONOOXYGENASE"/>
    <property type="match status" value="1"/>
</dbReference>
<evidence type="ECO:0000256" key="1">
    <source>
        <dbReference type="ARBA" id="ARBA00009183"/>
    </source>
</evidence>
<evidence type="ECO:0000256" key="3">
    <source>
        <dbReference type="ARBA" id="ARBA00022827"/>
    </source>
</evidence>
<keyword evidence="4" id="KW-0521">NADP</keyword>
<evidence type="ECO:0000313" key="7">
    <source>
        <dbReference type="Proteomes" id="UP000054544"/>
    </source>
</evidence>
<dbReference type="InterPro" id="IPR000960">
    <property type="entry name" value="Flavin_mOase"/>
</dbReference>
<dbReference type="SUPFAM" id="SSF51905">
    <property type="entry name" value="FAD/NAD(P)-binding domain"/>
    <property type="match status" value="1"/>
</dbReference>
<comment type="similarity">
    <text evidence="1">Belongs to the FMO family.</text>
</comment>
<dbReference type="GO" id="GO:0050661">
    <property type="term" value="F:NADP binding"/>
    <property type="evidence" value="ECO:0007669"/>
    <property type="project" value="InterPro"/>
</dbReference>
<gene>
    <name evidence="6" type="ORF">H634G_09468</name>
</gene>
<dbReference type="EMBL" id="KE384751">
    <property type="protein sequence ID" value="KJK75122.1"/>
    <property type="molecule type" value="Genomic_DNA"/>
</dbReference>
<evidence type="ECO:0000256" key="4">
    <source>
        <dbReference type="ARBA" id="ARBA00022857"/>
    </source>
</evidence>
<sequence length="672" mass="77155">MVYVQRVEVFVPMGVWIKAPASFYIGIMEGVFGPRSEAIWKRELGKTEWKQWEIKWSWGIPLYMPDVRAGQPAKEEEEAKIKHNHRVWSIDTFVMKVAVIGGGPSGLVTLKYLVQAHEFLGCEAVEARLFEYQPRVGGTFSARVYEDAELVSSRQLTTFSDFRRPDGPDFLSATDYVDYLEGYCTHFDLWPHIHLDTRVLAVNRRCKGHTVVYETKSGHRLEWDCDAVAVCSGLHVEPNVPDIKGLRNVPRVIHSSEFKARKQFSSSRTVMVVGSGETGADIAYLAVTTPSVERVILCHRDGFHFAPKRNPGPVILPCLRTPNPNEPGIPIDISRANMFDTTYVHKMLRRNDMLLWEYYHIYIKTLLFISSGTTLGMDQWIGGVGRERDHPSRIFFNKSMKVCPYISEPYRPKVPGPTLWLYSLRSFFVQTPIPDTHGRCVDLAPLPLRFDSNGTVEFIKNGRPEYDRMRGQRIRPDMVVMCTGYKQSFPFFNKSNNANDIPYPTPDRADVRQVWKRDDPTVGFIGFVRPSLGAIPPLAEMQTQLWVTNLLSPRCIPRTLLPEDEHHYKLRSLPGARIKYGVDHESYAYQLALDLDSAPGILDIIRLFSWRRVMASWKLLIIWILGAHLNTKFRLKGPWKWHGAFELLTSDEFWQTITRRPIIFGTSRICFS</sequence>
<evidence type="ECO:0000313" key="6">
    <source>
        <dbReference type="EMBL" id="KJK75122.1"/>
    </source>
</evidence>
<organism evidence="6 7">
    <name type="scientific">Metarhizium anisopliae BRIP 53293</name>
    <dbReference type="NCBI Taxonomy" id="1291518"/>
    <lineage>
        <taxon>Eukaryota</taxon>
        <taxon>Fungi</taxon>
        <taxon>Dikarya</taxon>
        <taxon>Ascomycota</taxon>
        <taxon>Pezizomycotina</taxon>
        <taxon>Sordariomycetes</taxon>
        <taxon>Hypocreomycetidae</taxon>
        <taxon>Hypocreales</taxon>
        <taxon>Clavicipitaceae</taxon>
        <taxon>Metarhizium</taxon>
    </lineage>
</organism>
<dbReference type="InterPro" id="IPR036188">
    <property type="entry name" value="FAD/NAD-bd_sf"/>
</dbReference>
<evidence type="ECO:0000256" key="2">
    <source>
        <dbReference type="ARBA" id="ARBA00022630"/>
    </source>
</evidence>
<dbReference type="Pfam" id="PF00743">
    <property type="entry name" value="FMO-like"/>
    <property type="match status" value="2"/>
</dbReference>
<evidence type="ECO:0008006" key="8">
    <source>
        <dbReference type="Google" id="ProtNLM"/>
    </source>
</evidence>
<dbReference type="OrthoDB" id="10254665at2759"/>
<keyword evidence="7" id="KW-1185">Reference proteome</keyword>
<proteinExistence type="inferred from homology"/>
<accession>A0A0D9NM35</accession>
<reference evidence="7" key="1">
    <citation type="journal article" date="2014" name="BMC Genomics">
        <title>The genome sequence of the biocontrol fungus Metarhizium anisopliae and comparative genomics of Metarhizium species.</title>
        <authorList>
            <person name="Pattemore J.A."/>
            <person name="Hane J.K."/>
            <person name="Williams A.H."/>
            <person name="Wilson B.A."/>
            <person name="Stodart B.J."/>
            <person name="Ash G.J."/>
        </authorList>
    </citation>
    <scope>NUCLEOTIDE SEQUENCE [LARGE SCALE GENOMIC DNA]</scope>
    <source>
        <strain evidence="7">BRIP 53293</strain>
    </source>
</reference>
<dbReference type="InterPro" id="IPR050346">
    <property type="entry name" value="FMO-like"/>
</dbReference>
<dbReference type="PRINTS" id="PR00370">
    <property type="entry name" value="FMOXYGENASE"/>
</dbReference>
<protein>
    <recommendedName>
        <fullName evidence="8">Dimethylaniline monooxygenase</fullName>
    </recommendedName>
</protein>
<dbReference type="Gene3D" id="3.50.50.60">
    <property type="entry name" value="FAD/NAD(P)-binding domain"/>
    <property type="match status" value="1"/>
</dbReference>
<dbReference type="GO" id="GO:0050660">
    <property type="term" value="F:flavin adenine dinucleotide binding"/>
    <property type="evidence" value="ECO:0007669"/>
    <property type="project" value="InterPro"/>
</dbReference>
<dbReference type="AlphaFoldDB" id="A0A0D9NM35"/>
<name>A0A0D9NM35_METAN</name>
<dbReference type="InterPro" id="IPR020946">
    <property type="entry name" value="Flavin_mOase-like"/>
</dbReference>
<keyword evidence="2" id="KW-0285">Flavoprotein</keyword>
<evidence type="ECO:0000256" key="5">
    <source>
        <dbReference type="ARBA" id="ARBA00023002"/>
    </source>
</evidence>
<dbReference type="Proteomes" id="UP000054544">
    <property type="component" value="Unassembled WGS sequence"/>
</dbReference>
<keyword evidence="5" id="KW-0560">Oxidoreductase</keyword>
<dbReference type="GO" id="GO:0004499">
    <property type="term" value="F:N,N-dimethylaniline monooxygenase activity"/>
    <property type="evidence" value="ECO:0007669"/>
    <property type="project" value="InterPro"/>
</dbReference>